<keyword evidence="3" id="KW-1185">Reference proteome</keyword>
<accession>A0ABX6P2S0</accession>
<evidence type="ECO:0000313" key="2">
    <source>
        <dbReference type="EMBL" id="QJW83720.1"/>
    </source>
</evidence>
<name>A0ABX6P2S0_9BURK</name>
<evidence type="ECO:0000313" key="3">
    <source>
        <dbReference type="Proteomes" id="UP000500826"/>
    </source>
</evidence>
<dbReference type="InterPro" id="IPR036390">
    <property type="entry name" value="WH_DNA-bd_sf"/>
</dbReference>
<dbReference type="PANTHER" id="PTHR33164:SF43">
    <property type="entry name" value="HTH-TYPE TRANSCRIPTIONAL REPRESSOR YETL"/>
    <property type="match status" value="1"/>
</dbReference>
<dbReference type="Pfam" id="PF12802">
    <property type="entry name" value="MarR_2"/>
    <property type="match status" value="1"/>
</dbReference>
<dbReference type="InterPro" id="IPR000835">
    <property type="entry name" value="HTH_MarR-typ"/>
</dbReference>
<evidence type="ECO:0000259" key="1">
    <source>
        <dbReference type="PROSITE" id="PS50995"/>
    </source>
</evidence>
<dbReference type="Proteomes" id="UP000500826">
    <property type="component" value="Chromosome"/>
</dbReference>
<dbReference type="SMART" id="SM00347">
    <property type="entry name" value="HTH_MARR"/>
    <property type="match status" value="1"/>
</dbReference>
<dbReference type="InterPro" id="IPR039422">
    <property type="entry name" value="MarR/SlyA-like"/>
</dbReference>
<dbReference type="SUPFAM" id="SSF46785">
    <property type="entry name" value="Winged helix' DNA-binding domain"/>
    <property type="match status" value="1"/>
</dbReference>
<dbReference type="PROSITE" id="PS50995">
    <property type="entry name" value="HTH_MARR_2"/>
    <property type="match status" value="1"/>
</dbReference>
<dbReference type="InterPro" id="IPR036388">
    <property type="entry name" value="WH-like_DNA-bd_sf"/>
</dbReference>
<dbReference type="PRINTS" id="PR00598">
    <property type="entry name" value="HTHMARR"/>
</dbReference>
<dbReference type="Gene3D" id="1.10.10.10">
    <property type="entry name" value="Winged helix-like DNA-binding domain superfamily/Winged helix DNA-binding domain"/>
    <property type="match status" value="1"/>
</dbReference>
<protein>
    <submittedName>
        <fullName evidence="2">MarR family transcriptional regulator</fullName>
    </submittedName>
</protein>
<feature type="domain" description="HTH marR-type" evidence="1">
    <location>
        <begin position="13"/>
        <end position="146"/>
    </location>
</feature>
<dbReference type="PANTHER" id="PTHR33164">
    <property type="entry name" value="TRANSCRIPTIONAL REGULATOR, MARR FAMILY"/>
    <property type="match status" value="1"/>
</dbReference>
<gene>
    <name evidence="2" type="ORF">HK414_05860</name>
</gene>
<reference evidence="2 3" key="1">
    <citation type="submission" date="2020-05" db="EMBL/GenBank/DDBJ databases">
        <title>Ramlibacter rhizophilus sp. nov., isolated from rhizosphere soil of national flower Mugunghwa from South Korea.</title>
        <authorList>
            <person name="Zheng-Fei Y."/>
            <person name="Huan T."/>
        </authorList>
    </citation>
    <scope>NUCLEOTIDE SEQUENCE [LARGE SCALE GENOMIC DNA]</scope>
    <source>
        <strain evidence="2 3">H242</strain>
    </source>
</reference>
<proteinExistence type="predicted"/>
<organism evidence="2 3">
    <name type="scientific">Ramlibacter terrae</name>
    <dbReference type="NCBI Taxonomy" id="2732511"/>
    <lineage>
        <taxon>Bacteria</taxon>
        <taxon>Pseudomonadati</taxon>
        <taxon>Pseudomonadota</taxon>
        <taxon>Betaproteobacteria</taxon>
        <taxon>Burkholderiales</taxon>
        <taxon>Comamonadaceae</taxon>
        <taxon>Ramlibacter</taxon>
    </lineage>
</organism>
<sequence>MSPPRLVQPACIDDLLLYRLNRLVSVAGSMVIRLCEGRFGITRREWRLLAVLAAEDELLSSQLAERAQLDRARTSRAITSLVAKQLVRRQAGPADRRQARVALTSAGHALYGEMFPLVCAINQALLRPVPPADVATLDAWLDGIQQQADRLVNEAELPKADRRRGGRVRAAAN</sequence>
<dbReference type="EMBL" id="CP053418">
    <property type="protein sequence ID" value="QJW83720.1"/>
    <property type="molecule type" value="Genomic_DNA"/>
</dbReference>